<dbReference type="Gramene" id="CDY19743">
    <property type="protein sequence ID" value="CDY19743"/>
    <property type="gene ID" value="GSBRNA2T00009483001"/>
</dbReference>
<protein>
    <submittedName>
        <fullName evidence="2">BnaA09g03960D protein</fullName>
    </submittedName>
</protein>
<proteinExistence type="predicted"/>
<dbReference type="PaxDb" id="3708-A0A078G4W1"/>
<keyword evidence="3" id="KW-1185">Reference proteome</keyword>
<accession>A0A078G4W1</accession>
<evidence type="ECO:0000313" key="2">
    <source>
        <dbReference type="EMBL" id="CDY19743.1"/>
    </source>
</evidence>
<dbReference type="AlphaFoldDB" id="A0A078G4W1"/>
<name>A0A078G4W1_BRANA</name>
<evidence type="ECO:0000256" key="1">
    <source>
        <dbReference type="SAM" id="MobiDB-lite"/>
    </source>
</evidence>
<reference evidence="2 3" key="1">
    <citation type="journal article" date="2014" name="Science">
        <title>Plant genetics. Early allopolyploid evolution in the post-Neolithic Brassica napus oilseed genome.</title>
        <authorList>
            <person name="Chalhoub B."/>
            <person name="Denoeud F."/>
            <person name="Liu S."/>
            <person name="Parkin I.A."/>
            <person name="Tang H."/>
            <person name="Wang X."/>
            <person name="Chiquet J."/>
            <person name="Belcram H."/>
            <person name="Tong C."/>
            <person name="Samans B."/>
            <person name="Correa M."/>
            <person name="Da Silva C."/>
            <person name="Just J."/>
            <person name="Falentin C."/>
            <person name="Koh C.S."/>
            <person name="Le Clainche I."/>
            <person name="Bernard M."/>
            <person name="Bento P."/>
            <person name="Noel B."/>
            <person name="Labadie K."/>
            <person name="Alberti A."/>
            <person name="Charles M."/>
            <person name="Arnaud D."/>
            <person name="Guo H."/>
            <person name="Daviaud C."/>
            <person name="Alamery S."/>
            <person name="Jabbari K."/>
            <person name="Zhao M."/>
            <person name="Edger P.P."/>
            <person name="Chelaifa H."/>
            <person name="Tack D."/>
            <person name="Lassalle G."/>
            <person name="Mestiri I."/>
            <person name="Schnel N."/>
            <person name="Le Paslier M.C."/>
            <person name="Fan G."/>
            <person name="Renault V."/>
            <person name="Bayer P.E."/>
            <person name="Golicz A.A."/>
            <person name="Manoli S."/>
            <person name="Lee T.H."/>
            <person name="Thi V.H."/>
            <person name="Chalabi S."/>
            <person name="Hu Q."/>
            <person name="Fan C."/>
            <person name="Tollenaere R."/>
            <person name="Lu Y."/>
            <person name="Battail C."/>
            <person name="Shen J."/>
            <person name="Sidebottom C.H."/>
            <person name="Wang X."/>
            <person name="Canaguier A."/>
            <person name="Chauveau A."/>
            <person name="Berard A."/>
            <person name="Deniot G."/>
            <person name="Guan M."/>
            <person name="Liu Z."/>
            <person name="Sun F."/>
            <person name="Lim Y.P."/>
            <person name="Lyons E."/>
            <person name="Town C.D."/>
            <person name="Bancroft I."/>
            <person name="Wang X."/>
            <person name="Meng J."/>
            <person name="Ma J."/>
            <person name="Pires J.C."/>
            <person name="King G.J."/>
            <person name="Brunel D."/>
            <person name="Delourme R."/>
            <person name="Renard M."/>
            <person name="Aury J.M."/>
            <person name="Adams K.L."/>
            <person name="Batley J."/>
            <person name="Snowdon R.J."/>
            <person name="Tost J."/>
            <person name="Edwards D."/>
            <person name="Zhou Y."/>
            <person name="Hua W."/>
            <person name="Sharpe A.G."/>
            <person name="Paterson A.H."/>
            <person name="Guan C."/>
            <person name="Wincker P."/>
        </authorList>
    </citation>
    <scope>NUCLEOTIDE SEQUENCE [LARGE SCALE GENOMIC DNA]</scope>
    <source>
        <strain evidence="3">cv. Darmor-bzh</strain>
    </source>
</reference>
<dbReference type="SMR" id="A0A078G4W1"/>
<organism evidence="2 3">
    <name type="scientific">Brassica napus</name>
    <name type="common">Rape</name>
    <dbReference type="NCBI Taxonomy" id="3708"/>
    <lineage>
        <taxon>Eukaryota</taxon>
        <taxon>Viridiplantae</taxon>
        <taxon>Streptophyta</taxon>
        <taxon>Embryophyta</taxon>
        <taxon>Tracheophyta</taxon>
        <taxon>Spermatophyta</taxon>
        <taxon>Magnoliopsida</taxon>
        <taxon>eudicotyledons</taxon>
        <taxon>Gunneridae</taxon>
        <taxon>Pentapetalae</taxon>
        <taxon>rosids</taxon>
        <taxon>malvids</taxon>
        <taxon>Brassicales</taxon>
        <taxon>Brassicaceae</taxon>
        <taxon>Brassiceae</taxon>
        <taxon>Brassica</taxon>
    </lineage>
</organism>
<dbReference type="EMBL" id="LK032100">
    <property type="protein sequence ID" value="CDY19743.1"/>
    <property type="molecule type" value="Genomic_DNA"/>
</dbReference>
<gene>
    <name evidence="2" type="primary">BnaA09g03960D</name>
    <name evidence="2" type="ORF">GSBRNA2T00009483001</name>
</gene>
<sequence length="81" mass="8858">MRDSISAASILRRRDSCVPKPPSFSSHHRRIRDNLAVKTSEPFNSTSAPTFACADGSPSTADYNSEIDRFDQTRDLAGPSS</sequence>
<evidence type="ECO:0000313" key="3">
    <source>
        <dbReference type="Proteomes" id="UP000028999"/>
    </source>
</evidence>
<dbReference type="Proteomes" id="UP000028999">
    <property type="component" value="Unassembled WGS sequence"/>
</dbReference>
<feature type="region of interest" description="Disordered" evidence="1">
    <location>
        <begin position="1"/>
        <end position="81"/>
    </location>
</feature>